<evidence type="ECO:0000256" key="11">
    <source>
        <dbReference type="ARBA" id="ARBA00049080"/>
    </source>
</evidence>
<sequence length="226" mass="24292">MKIALLGYGKMGRYIEQLATQAGHQVVLRVDEHNRDRTGVSDLEAADVAIEFSRPDAAVNNIELALAAGVPIVVGTTGWLDALPAVRLRVEQAGGALFYASNFSIGVNLFFSAARDLARKLAHEGYTARIEETHHTEKLDAPSGTALTLQQKIGGAFPKAAIPIESFREPDVPGTHRLIFQSAVDTIELTHTARSREGFARGALAAAAWLVGKQGTFTMSDLLQSE</sequence>
<dbReference type="EMBL" id="SRSF01000001">
    <property type="protein sequence ID" value="THH41113.1"/>
    <property type="molecule type" value="Genomic_DNA"/>
</dbReference>
<comment type="subunit">
    <text evidence="13">Homotetramer.</text>
</comment>
<dbReference type="GO" id="GO:0005829">
    <property type="term" value="C:cytosol"/>
    <property type="evidence" value="ECO:0007669"/>
    <property type="project" value="TreeGrafter"/>
</dbReference>
<dbReference type="GO" id="GO:0009089">
    <property type="term" value="P:lysine biosynthetic process via diaminopimelate"/>
    <property type="evidence" value="ECO:0007669"/>
    <property type="project" value="UniProtKB-UniRule"/>
</dbReference>
<comment type="caution">
    <text evidence="13">Lacks conserved residue(s) required for the propagation of feature annotation.</text>
</comment>
<evidence type="ECO:0000256" key="13">
    <source>
        <dbReference type="HAMAP-Rule" id="MF_00102"/>
    </source>
</evidence>
<keyword evidence="2 13" id="KW-0963">Cytoplasm</keyword>
<reference evidence="16 17" key="1">
    <citation type="submission" date="2019-04" db="EMBL/GenBank/DDBJ databases">
        <title>Lewinella litorea sp. nov., isolated from a marine sand.</title>
        <authorList>
            <person name="Yoon J.-H."/>
        </authorList>
    </citation>
    <scope>NUCLEOTIDE SEQUENCE [LARGE SCALE GENOMIC DNA]</scope>
    <source>
        <strain evidence="16 17">HSMS-39</strain>
    </source>
</reference>
<dbReference type="PIRSF" id="PIRSF000161">
    <property type="entry name" value="DHPR"/>
    <property type="match status" value="1"/>
</dbReference>
<keyword evidence="5 13" id="KW-0220">Diaminopimelate biosynthesis</keyword>
<dbReference type="GO" id="GO:0008839">
    <property type="term" value="F:4-hydroxy-tetrahydrodipicolinate reductase"/>
    <property type="evidence" value="ECO:0007669"/>
    <property type="project" value="UniProtKB-EC"/>
</dbReference>
<dbReference type="PANTHER" id="PTHR20836:SF0">
    <property type="entry name" value="4-HYDROXY-TETRAHYDRODIPICOLINATE REDUCTASE 1, CHLOROPLASTIC-RELATED"/>
    <property type="match status" value="1"/>
</dbReference>
<evidence type="ECO:0000256" key="2">
    <source>
        <dbReference type="ARBA" id="ARBA00022490"/>
    </source>
</evidence>
<dbReference type="InterPro" id="IPR022664">
    <property type="entry name" value="DapB_N_CS"/>
</dbReference>
<dbReference type="CDD" id="cd02274">
    <property type="entry name" value="DHDPR_N"/>
    <property type="match status" value="1"/>
</dbReference>
<dbReference type="SUPFAM" id="SSF51735">
    <property type="entry name" value="NAD(P)-binding Rossmann-fold domains"/>
    <property type="match status" value="1"/>
</dbReference>
<dbReference type="Pfam" id="PF01113">
    <property type="entry name" value="DapB_N"/>
    <property type="match status" value="1"/>
</dbReference>
<dbReference type="Gene3D" id="3.30.360.10">
    <property type="entry name" value="Dihydrodipicolinate Reductase, domain 2"/>
    <property type="match status" value="1"/>
</dbReference>
<dbReference type="EC" id="1.17.1.8" evidence="10 13"/>
<dbReference type="PROSITE" id="PS01298">
    <property type="entry name" value="DAPB"/>
    <property type="match status" value="1"/>
</dbReference>
<dbReference type="GO" id="GO:0019877">
    <property type="term" value="P:diaminopimelate biosynthetic process"/>
    <property type="evidence" value="ECO:0007669"/>
    <property type="project" value="UniProtKB-UniRule"/>
</dbReference>
<evidence type="ECO:0000313" key="16">
    <source>
        <dbReference type="EMBL" id="THH41113.1"/>
    </source>
</evidence>
<dbReference type="InterPro" id="IPR036291">
    <property type="entry name" value="NAD(P)-bd_dom_sf"/>
</dbReference>
<organism evidence="16 17">
    <name type="scientific">Neolewinella litorea</name>
    <dbReference type="NCBI Taxonomy" id="2562452"/>
    <lineage>
        <taxon>Bacteria</taxon>
        <taxon>Pseudomonadati</taxon>
        <taxon>Bacteroidota</taxon>
        <taxon>Saprospiria</taxon>
        <taxon>Saprospirales</taxon>
        <taxon>Lewinellaceae</taxon>
        <taxon>Neolewinella</taxon>
    </lineage>
</organism>
<name>A0A4V3XLK0_9BACT</name>
<comment type="catalytic activity">
    <reaction evidence="11 13">
        <text>(S)-2,3,4,5-tetrahydrodipicolinate + NADP(+) + H2O = (2S,4S)-4-hydroxy-2,3,4,5-tetrahydrodipicolinate + NADPH + H(+)</text>
        <dbReference type="Rhea" id="RHEA:35331"/>
        <dbReference type="ChEBI" id="CHEBI:15377"/>
        <dbReference type="ChEBI" id="CHEBI:15378"/>
        <dbReference type="ChEBI" id="CHEBI:16845"/>
        <dbReference type="ChEBI" id="CHEBI:57783"/>
        <dbReference type="ChEBI" id="CHEBI:58349"/>
        <dbReference type="ChEBI" id="CHEBI:67139"/>
        <dbReference type="EC" id="1.17.1.8"/>
    </reaction>
</comment>
<comment type="caution">
    <text evidence="13">Was originally thought to be a dihydrodipicolinate reductase (DHDPR), catalyzing the conversion of dihydrodipicolinate to tetrahydrodipicolinate. However, it was shown in E.coli that the substrate of the enzymatic reaction is not dihydrodipicolinate (DHDP) but in fact (2S,4S)-4-hydroxy-2,3,4,5-tetrahydrodipicolinic acid (HTPA), the product released by the DapA-catalyzed reaction.</text>
</comment>
<dbReference type="Pfam" id="PF05173">
    <property type="entry name" value="DapB_C"/>
    <property type="match status" value="1"/>
</dbReference>
<evidence type="ECO:0000256" key="10">
    <source>
        <dbReference type="ARBA" id="ARBA00038983"/>
    </source>
</evidence>
<feature type="domain" description="Dihydrodipicolinate reductase N-terminal" evidence="14">
    <location>
        <begin position="1"/>
        <end position="82"/>
    </location>
</feature>
<dbReference type="Gene3D" id="3.40.50.720">
    <property type="entry name" value="NAD(P)-binding Rossmann-like Domain"/>
    <property type="match status" value="1"/>
</dbReference>
<keyword evidence="17" id="KW-1185">Reference proteome</keyword>
<comment type="function">
    <text evidence="13">Catalyzes the conversion of 4-hydroxy-tetrahydrodipicolinate (HTPA) to tetrahydrodipicolinate.</text>
</comment>
<comment type="pathway">
    <text evidence="9 13">Amino-acid biosynthesis; L-lysine biosynthesis via DAP pathway; (S)-tetrahydrodipicolinate from L-aspartate: step 4/4.</text>
</comment>
<evidence type="ECO:0000256" key="9">
    <source>
        <dbReference type="ARBA" id="ARBA00037922"/>
    </source>
</evidence>
<evidence type="ECO:0000256" key="3">
    <source>
        <dbReference type="ARBA" id="ARBA00022605"/>
    </source>
</evidence>
<comment type="catalytic activity">
    <reaction evidence="12 13">
        <text>(S)-2,3,4,5-tetrahydrodipicolinate + NAD(+) + H2O = (2S,4S)-4-hydroxy-2,3,4,5-tetrahydrodipicolinate + NADH + H(+)</text>
        <dbReference type="Rhea" id="RHEA:35323"/>
        <dbReference type="ChEBI" id="CHEBI:15377"/>
        <dbReference type="ChEBI" id="CHEBI:15378"/>
        <dbReference type="ChEBI" id="CHEBI:16845"/>
        <dbReference type="ChEBI" id="CHEBI:57540"/>
        <dbReference type="ChEBI" id="CHEBI:57945"/>
        <dbReference type="ChEBI" id="CHEBI:67139"/>
        <dbReference type="EC" id="1.17.1.8"/>
    </reaction>
</comment>
<feature type="domain" description="Dihydrodipicolinate reductase C-terminal" evidence="15">
    <location>
        <begin position="106"/>
        <end position="223"/>
    </location>
</feature>
<dbReference type="UniPathway" id="UPA00034">
    <property type="reaction ID" value="UER00018"/>
</dbReference>
<dbReference type="InterPro" id="IPR022663">
    <property type="entry name" value="DapB_C"/>
</dbReference>
<feature type="binding site" evidence="13">
    <location>
        <begin position="100"/>
        <end position="103"/>
    </location>
    <ligand>
        <name>NAD(+)</name>
        <dbReference type="ChEBI" id="CHEBI:57540"/>
    </ligand>
</feature>
<keyword evidence="8 13" id="KW-0457">Lysine biosynthesis</keyword>
<evidence type="ECO:0000256" key="6">
    <source>
        <dbReference type="ARBA" id="ARBA00023002"/>
    </source>
</evidence>
<dbReference type="GO" id="GO:0050661">
    <property type="term" value="F:NADP binding"/>
    <property type="evidence" value="ECO:0007669"/>
    <property type="project" value="UniProtKB-UniRule"/>
</dbReference>
<feature type="active site" description="Proton donor" evidence="13">
    <location>
        <position position="138"/>
    </location>
</feature>
<feature type="active site" description="Proton donor/acceptor" evidence="13">
    <location>
        <position position="134"/>
    </location>
</feature>
<feature type="binding site" evidence="13">
    <location>
        <position position="29"/>
    </location>
    <ligand>
        <name>NADP(+)</name>
        <dbReference type="ChEBI" id="CHEBI:58349"/>
    </ligand>
</feature>
<dbReference type="HAMAP" id="MF_00102">
    <property type="entry name" value="DapB"/>
    <property type="match status" value="1"/>
</dbReference>
<feature type="binding site" evidence="13">
    <location>
        <position position="135"/>
    </location>
    <ligand>
        <name>(S)-2,3,4,5-tetrahydrodipicolinate</name>
        <dbReference type="ChEBI" id="CHEBI:16845"/>
    </ligand>
</feature>
<dbReference type="SUPFAM" id="SSF55347">
    <property type="entry name" value="Glyceraldehyde-3-phosphate dehydrogenase-like, C-terminal domain"/>
    <property type="match status" value="1"/>
</dbReference>
<proteinExistence type="inferred from homology"/>
<protein>
    <recommendedName>
        <fullName evidence="10 13">4-hydroxy-tetrahydrodipicolinate reductase</fullName>
        <shortName evidence="13">HTPA reductase</shortName>
        <ecNumber evidence="10 13">1.17.1.8</ecNumber>
    </recommendedName>
</protein>
<keyword evidence="4 13" id="KW-0521">NADP</keyword>
<evidence type="ECO:0000256" key="4">
    <source>
        <dbReference type="ARBA" id="ARBA00022857"/>
    </source>
</evidence>
<evidence type="ECO:0000256" key="1">
    <source>
        <dbReference type="ARBA" id="ARBA00006642"/>
    </source>
</evidence>
<evidence type="ECO:0000256" key="12">
    <source>
        <dbReference type="ARBA" id="ARBA00049396"/>
    </source>
</evidence>
<feature type="binding site" evidence="13">
    <location>
        <begin position="144"/>
        <end position="145"/>
    </location>
    <ligand>
        <name>(S)-2,3,4,5-tetrahydrodipicolinate</name>
        <dbReference type="ChEBI" id="CHEBI:16845"/>
    </ligand>
</feature>
<comment type="caution">
    <text evidence="16">The sequence shown here is derived from an EMBL/GenBank/DDBJ whole genome shotgun (WGS) entry which is preliminary data.</text>
</comment>
<comment type="similarity">
    <text evidence="1 13">Belongs to the DapB family.</text>
</comment>
<dbReference type="GO" id="GO:0016726">
    <property type="term" value="F:oxidoreductase activity, acting on CH or CH2 groups, NAD or NADP as acceptor"/>
    <property type="evidence" value="ECO:0007669"/>
    <property type="project" value="UniProtKB-UniRule"/>
</dbReference>
<evidence type="ECO:0000256" key="5">
    <source>
        <dbReference type="ARBA" id="ARBA00022915"/>
    </source>
</evidence>
<dbReference type="PANTHER" id="PTHR20836">
    <property type="entry name" value="DIHYDRODIPICOLINATE REDUCTASE"/>
    <property type="match status" value="1"/>
</dbReference>
<keyword evidence="7 13" id="KW-0520">NAD</keyword>
<dbReference type="AlphaFoldDB" id="A0A4V3XLK0"/>
<gene>
    <name evidence="13" type="primary">dapB</name>
    <name evidence="16" type="ORF">E4021_00520</name>
</gene>
<evidence type="ECO:0000259" key="15">
    <source>
        <dbReference type="Pfam" id="PF05173"/>
    </source>
</evidence>
<accession>A0A4V3XLK0</accession>
<feature type="binding site" evidence="13">
    <location>
        <begin position="75"/>
        <end position="77"/>
    </location>
    <ligand>
        <name>NAD(+)</name>
        <dbReference type="ChEBI" id="CHEBI:57540"/>
    </ligand>
</feature>
<dbReference type="Proteomes" id="UP000308528">
    <property type="component" value="Unassembled WGS sequence"/>
</dbReference>
<keyword evidence="3 13" id="KW-0028">Amino-acid biosynthesis</keyword>
<dbReference type="RefSeq" id="WP_136455939.1">
    <property type="nucleotide sequence ID" value="NZ_SRSF01000001.1"/>
</dbReference>
<dbReference type="GO" id="GO:0051287">
    <property type="term" value="F:NAD binding"/>
    <property type="evidence" value="ECO:0007669"/>
    <property type="project" value="UniProtKB-UniRule"/>
</dbReference>
<dbReference type="InterPro" id="IPR000846">
    <property type="entry name" value="DapB_N"/>
</dbReference>
<evidence type="ECO:0000313" key="17">
    <source>
        <dbReference type="Proteomes" id="UP000308528"/>
    </source>
</evidence>
<evidence type="ECO:0000256" key="7">
    <source>
        <dbReference type="ARBA" id="ARBA00023027"/>
    </source>
</evidence>
<dbReference type="InterPro" id="IPR023940">
    <property type="entry name" value="DHDPR_bac"/>
</dbReference>
<evidence type="ECO:0000259" key="14">
    <source>
        <dbReference type="Pfam" id="PF01113"/>
    </source>
</evidence>
<evidence type="ECO:0000256" key="8">
    <source>
        <dbReference type="ARBA" id="ARBA00023154"/>
    </source>
</evidence>
<keyword evidence="6 13" id="KW-0560">Oxidoreductase</keyword>
<dbReference type="OrthoDB" id="9790352at2"/>
<comment type="subcellular location">
    <subcellularLocation>
        <location evidence="13">Cytoplasm</location>
    </subcellularLocation>
</comment>